<protein>
    <submittedName>
        <fullName evidence="1">Dipeptidase</fullName>
    </submittedName>
</protein>
<gene>
    <name evidence="1" type="ORF">GO755_03220</name>
</gene>
<dbReference type="PROSITE" id="PS51365">
    <property type="entry name" value="RENAL_DIPEPTIDASE_2"/>
    <property type="match status" value="1"/>
</dbReference>
<dbReference type="GO" id="GO:0006508">
    <property type="term" value="P:proteolysis"/>
    <property type="evidence" value="ECO:0007669"/>
    <property type="project" value="InterPro"/>
</dbReference>
<dbReference type="PANTHER" id="PTHR10443:SF12">
    <property type="entry name" value="DIPEPTIDASE"/>
    <property type="match status" value="1"/>
</dbReference>
<dbReference type="EMBL" id="WPIN01000001">
    <property type="protein sequence ID" value="MVM29031.1"/>
    <property type="molecule type" value="Genomic_DNA"/>
</dbReference>
<organism evidence="1 2">
    <name type="scientific">Spirosoma arboris</name>
    <dbReference type="NCBI Taxonomy" id="2682092"/>
    <lineage>
        <taxon>Bacteria</taxon>
        <taxon>Pseudomonadati</taxon>
        <taxon>Bacteroidota</taxon>
        <taxon>Cytophagia</taxon>
        <taxon>Cytophagales</taxon>
        <taxon>Cytophagaceae</taxon>
        <taxon>Spirosoma</taxon>
    </lineage>
</organism>
<dbReference type="AlphaFoldDB" id="A0A7K1S5C9"/>
<name>A0A7K1S5C9_9BACT</name>
<evidence type="ECO:0000313" key="1">
    <source>
        <dbReference type="EMBL" id="MVM29031.1"/>
    </source>
</evidence>
<accession>A0A7K1S5C9</accession>
<dbReference type="SUPFAM" id="SSF51556">
    <property type="entry name" value="Metallo-dependent hydrolases"/>
    <property type="match status" value="1"/>
</dbReference>
<proteinExistence type="predicted"/>
<dbReference type="Gene3D" id="3.20.20.140">
    <property type="entry name" value="Metal-dependent hydrolases"/>
    <property type="match status" value="1"/>
</dbReference>
<dbReference type="InterPro" id="IPR032466">
    <property type="entry name" value="Metal_Hydrolase"/>
</dbReference>
<dbReference type="PANTHER" id="PTHR10443">
    <property type="entry name" value="MICROSOMAL DIPEPTIDASE"/>
    <property type="match status" value="1"/>
</dbReference>
<comment type="caution">
    <text evidence="1">The sequence shown here is derived from an EMBL/GenBank/DDBJ whole genome shotgun (WGS) entry which is preliminary data.</text>
</comment>
<evidence type="ECO:0000313" key="2">
    <source>
        <dbReference type="Proteomes" id="UP000436006"/>
    </source>
</evidence>
<dbReference type="Proteomes" id="UP000436006">
    <property type="component" value="Unassembled WGS sequence"/>
</dbReference>
<dbReference type="Pfam" id="PF01244">
    <property type="entry name" value="Peptidase_M19"/>
    <property type="match status" value="1"/>
</dbReference>
<keyword evidence="2" id="KW-1185">Reference proteome</keyword>
<reference evidence="1 2" key="1">
    <citation type="submission" date="2019-12" db="EMBL/GenBank/DDBJ databases">
        <title>Spirosoma sp. HMF4905 genome sequencing and assembly.</title>
        <authorList>
            <person name="Kang H."/>
            <person name="Cha I."/>
            <person name="Kim H."/>
            <person name="Joh K."/>
        </authorList>
    </citation>
    <scope>NUCLEOTIDE SEQUENCE [LARGE SCALE GENOMIC DNA]</scope>
    <source>
        <strain evidence="1 2">HMF4905</strain>
    </source>
</reference>
<dbReference type="InterPro" id="IPR008257">
    <property type="entry name" value="Pept_M19"/>
</dbReference>
<sequence length="392" mass="43693">MTRRDVIKSSVAATASVLGMPMINKGWFRLFAHSPQQYSERAIRLVEESTVIDLLNQFRGYLKTPAELGNRWLSKPGAFTEADARTYLESGINVFALGHGAKDYETGLQFFARWNGFIAGYPQWLLRIDSAKSLDQINTTHKIGILLSLQTSSHFRSPDDVDTFLGLGQRISQLTYSEANLIGSGFFEPRDGGLTDFGVSIVERMNKVGMGIDISHCGDQTTLDALELSKQPVLITHAGCRALVPKSARAKTDEMIRKLAAKGGVMGIPFLRFMVHDQEPVTIEHLLNHFDHVARLVGVEHVGMGSDQALDTDDEYPEENKAVVAHIKGLDKRDRYSLHLSDKGQIGIEAVDHPKRVYDLTEGLIRRKYSDANIRLMLGENAKRILTTIWSV</sequence>
<dbReference type="GO" id="GO:0070573">
    <property type="term" value="F:metallodipeptidase activity"/>
    <property type="evidence" value="ECO:0007669"/>
    <property type="project" value="InterPro"/>
</dbReference>